<sequence length="93" mass="10635">MDNSAFWCIHEFLVAERVNCGTQGTQFRQAWRSPRAAGSRLKRLHVYSVANDEKLDLHDIQQSTGLYGNAQETYYSSVKSLMAFQKYIALRGC</sequence>
<proteinExistence type="predicted"/>
<comment type="caution">
    <text evidence="1">The sequence shown here is derived from an EMBL/GenBank/DDBJ whole genome shotgun (WGS) entry which is preliminary data.</text>
</comment>
<accession>A0AAV7LJR3</accession>
<reference evidence="1" key="1">
    <citation type="journal article" date="2022" name="bioRxiv">
        <title>Sequencing and chromosome-scale assembly of the giantPleurodeles waltlgenome.</title>
        <authorList>
            <person name="Brown T."/>
            <person name="Elewa A."/>
            <person name="Iarovenko S."/>
            <person name="Subramanian E."/>
            <person name="Araus A.J."/>
            <person name="Petzold A."/>
            <person name="Susuki M."/>
            <person name="Suzuki K.-i.T."/>
            <person name="Hayashi T."/>
            <person name="Toyoda A."/>
            <person name="Oliveira C."/>
            <person name="Osipova E."/>
            <person name="Leigh N.D."/>
            <person name="Simon A."/>
            <person name="Yun M.H."/>
        </authorList>
    </citation>
    <scope>NUCLEOTIDE SEQUENCE</scope>
    <source>
        <strain evidence="1">20211129_DDA</strain>
        <tissue evidence="1">Liver</tissue>
    </source>
</reference>
<organism evidence="1 2">
    <name type="scientific">Pleurodeles waltl</name>
    <name type="common">Iberian ribbed newt</name>
    <dbReference type="NCBI Taxonomy" id="8319"/>
    <lineage>
        <taxon>Eukaryota</taxon>
        <taxon>Metazoa</taxon>
        <taxon>Chordata</taxon>
        <taxon>Craniata</taxon>
        <taxon>Vertebrata</taxon>
        <taxon>Euteleostomi</taxon>
        <taxon>Amphibia</taxon>
        <taxon>Batrachia</taxon>
        <taxon>Caudata</taxon>
        <taxon>Salamandroidea</taxon>
        <taxon>Salamandridae</taxon>
        <taxon>Pleurodelinae</taxon>
        <taxon>Pleurodeles</taxon>
    </lineage>
</organism>
<keyword evidence="2" id="KW-1185">Reference proteome</keyword>
<name>A0AAV7LJR3_PLEWA</name>
<dbReference type="Proteomes" id="UP001066276">
    <property type="component" value="Chromosome 11"/>
</dbReference>
<dbReference type="AlphaFoldDB" id="A0AAV7LJR3"/>
<evidence type="ECO:0000313" key="1">
    <source>
        <dbReference type="EMBL" id="KAJ1090749.1"/>
    </source>
</evidence>
<dbReference type="EMBL" id="JANPWB010000015">
    <property type="protein sequence ID" value="KAJ1090749.1"/>
    <property type="molecule type" value="Genomic_DNA"/>
</dbReference>
<protein>
    <submittedName>
        <fullName evidence="1">Uncharacterized protein</fullName>
    </submittedName>
</protein>
<gene>
    <name evidence="1" type="ORF">NDU88_003878</name>
</gene>
<evidence type="ECO:0000313" key="2">
    <source>
        <dbReference type="Proteomes" id="UP001066276"/>
    </source>
</evidence>